<sequence>INDDSIDAKNKLKIVTSEHEKPTIDSVHKALGKKNDMITSWILNTIDEQIDRPLALGTTSDLPVLHYTRLGSLPEDLDEECDEGNSKEIWGITIEDAKRLKQTLTPPDHTYDALVTDSILDELLAEFRDEILDITMVDKEADCNPSKDIKELERLLLKDP</sequence>
<feature type="non-terminal residue" evidence="1">
    <location>
        <position position="1"/>
    </location>
</feature>
<name>A0A6L2NZQ3_TANCI</name>
<gene>
    <name evidence="1" type="ORF">Tci_062133</name>
</gene>
<evidence type="ECO:0000313" key="1">
    <source>
        <dbReference type="EMBL" id="GEU90155.1"/>
    </source>
</evidence>
<reference evidence="1" key="1">
    <citation type="journal article" date="2019" name="Sci. Rep.">
        <title>Draft genome of Tanacetum cinerariifolium, the natural source of mosquito coil.</title>
        <authorList>
            <person name="Yamashiro T."/>
            <person name="Shiraishi A."/>
            <person name="Satake H."/>
            <person name="Nakayama K."/>
        </authorList>
    </citation>
    <scope>NUCLEOTIDE SEQUENCE</scope>
</reference>
<accession>A0A6L2NZQ3</accession>
<dbReference type="AlphaFoldDB" id="A0A6L2NZQ3"/>
<protein>
    <submittedName>
        <fullName evidence="1">DNAse I-like superfamily protein</fullName>
    </submittedName>
</protein>
<organism evidence="1">
    <name type="scientific">Tanacetum cinerariifolium</name>
    <name type="common">Dalmatian daisy</name>
    <name type="synonym">Chrysanthemum cinerariifolium</name>
    <dbReference type="NCBI Taxonomy" id="118510"/>
    <lineage>
        <taxon>Eukaryota</taxon>
        <taxon>Viridiplantae</taxon>
        <taxon>Streptophyta</taxon>
        <taxon>Embryophyta</taxon>
        <taxon>Tracheophyta</taxon>
        <taxon>Spermatophyta</taxon>
        <taxon>Magnoliopsida</taxon>
        <taxon>eudicotyledons</taxon>
        <taxon>Gunneridae</taxon>
        <taxon>Pentapetalae</taxon>
        <taxon>asterids</taxon>
        <taxon>campanulids</taxon>
        <taxon>Asterales</taxon>
        <taxon>Asteraceae</taxon>
        <taxon>Asteroideae</taxon>
        <taxon>Anthemideae</taxon>
        <taxon>Anthemidinae</taxon>
        <taxon>Tanacetum</taxon>
    </lineage>
</organism>
<comment type="caution">
    <text evidence="1">The sequence shown here is derived from an EMBL/GenBank/DDBJ whole genome shotgun (WGS) entry which is preliminary data.</text>
</comment>
<dbReference type="EMBL" id="BKCJ010010122">
    <property type="protein sequence ID" value="GEU90155.1"/>
    <property type="molecule type" value="Genomic_DNA"/>
</dbReference>
<proteinExistence type="predicted"/>